<keyword evidence="9" id="KW-0653">Protein transport</keyword>
<keyword evidence="11" id="KW-0009">Actin-binding</keyword>
<evidence type="ECO:0000313" key="16">
    <source>
        <dbReference type="Proteomes" id="UP000037510"/>
    </source>
</evidence>
<evidence type="ECO:0000256" key="12">
    <source>
        <dbReference type="ARBA" id="ARBA00023212"/>
    </source>
</evidence>
<reference evidence="15 16" key="1">
    <citation type="journal article" date="2015" name="Genome Biol. Evol.">
        <title>The genome of winter moth (Operophtera brumata) provides a genomic perspective on sexual dimorphism and phenology.</title>
        <authorList>
            <person name="Derks M.F."/>
            <person name="Smit S."/>
            <person name="Salis L."/>
            <person name="Schijlen E."/>
            <person name="Bossers A."/>
            <person name="Mateman C."/>
            <person name="Pijl A.S."/>
            <person name="de Ridder D."/>
            <person name="Groenen M.A."/>
            <person name="Visser M.E."/>
            <person name="Megens H.J."/>
        </authorList>
    </citation>
    <scope>NUCLEOTIDE SEQUENCE [LARGE SCALE GENOMIC DNA]</scope>
    <source>
        <strain evidence="15">WM2013NL</strain>
        <tissue evidence="15">Head and thorax</tissue>
    </source>
</reference>
<keyword evidence="8" id="KW-0677">Repeat</keyword>
<evidence type="ECO:0000256" key="8">
    <source>
        <dbReference type="ARBA" id="ARBA00022737"/>
    </source>
</evidence>
<dbReference type="GO" id="GO:0005886">
    <property type="term" value="C:plasma membrane"/>
    <property type="evidence" value="ECO:0007669"/>
    <property type="project" value="UniProtKB-SubCell"/>
</dbReference>
<evidence type="ECO:0000256" key="9">
    <source>
        <dbReference type="ARBA" id="ARBA00022927"/>
    </source>
</evidence>
<protein>
    <submittedName>
        <fullName evidence="15">Spire</fullName>
    </submittedName>
</protein>
<dbReference type="GO" id="GO:0048193">
    <property type="term" value="P:Golgi vesicle transport"/>
    <property type="evidence" value="ECO:0007669"/>
    <property type="project" value="TreeGrafter"/>
</dbReference>
<dbReference type="PROSITE" id="PS51377">
    <property type="entry name" value="KIND"/>
    <property type="match status" value="1"/>
</dbReference>
<dbReference type="AlphaFoldDB" id="A0A0L7KRZ0"/>
<comment type="caution">
    <text evidence="15">The sequence shown here is derived from an EMBL/GenBank/DDBJ whole genome shotgun (WGS) entry which is preliminary data.</text>
</comment>
<keyword evidence="12" id="KW-0206">Cytoskeleton</keyword>
<dbReference type="InterPro" id="IPR011019">
    <property type="entry name" value="KIND_dom"/>
</dbReference>
<dbReference type="GO" id="GO:0003779">
    <property type="term" value="F:actin binding"/>
    <property type="evidence" value="ECO:0007669"/>
    <property type="project" value="UniProtKB-KW"/>
</dbReference>
<feature type="domain" description="KIND" evidence="14">
    <location>
        <begin position="22"/>
        <end position="89"/>
    </location>
</feature>
<dbReference type="InterPro" id="IPR029901">
    <property type="entry name" value="Spire"/>
</dbReference>
<evidence type="ECO:0000256" key="4">
    <source>
        <dbReference type="ARBA" id="ARBA00010956"/>
    </source>
</evidence>
<evidence type="ECO:0000256" key="13">
    <source>
        <dbReference type="ARBA" id="ARBA00023329"/>
    </source>
</evidence>
<keyword evidence="5" id="KW-0813">Transport</keyword>
<keyword evidence="6" id="KW-1003">Cell membrane</keyword>
<evidence type="ECO:0000313" key="15">
    <source>
        <dbReference type="EMBL" id="KOB66062.1"/>
    </source>
</evidence>
<keyword evidence="16" id="KW-1185">Reference proteome</keyword>
<accession>A0A0L7KRZ0</accession>
<dbReference type="GO" id="GO:0030041">
    <property type="term" value="P:actin filament polymerization"/>
    <property type="evidence" value="ECO:0007669"/>
    <property type="project" value="TreeGrafter"/>
</dbReference>
<evidence type="ECO:0000259" key="14">
    <source>
        <dbReference type="PROSITE" id="PS51377"/>
    </source>
</evidence>
<evidence type="ECO:0000256" key="1">
    <source>
        <dbReference type="ARBA" id="ARBA00004180"/>
    </source>
</evidence>
<dbReference type="GO" id="GO:0051295">
    <property type="term" value="P:establishment of meiotic spindle localization"/>
    <property type="evidence" value="ECO:0007669"/>
    <property type="project" value="TreeGrafter"/>
</dbReference>
<evidence type="ECO:0000256" key="5">
    <source>
        <dbReference type="ARBA" id="ARBA00022448"/>
    </source>
</evidence>
<dbReference type="GO" id="GO:0005938">
    <property type="term" value="C:cell cortex"/>
    <property type="evidence" value="ECO:0007669"/>
    <property type="project" value="TreeGrafter"/>
</dbReference>
<evidence type="ECO:0000256" key="6">
    <source>
        <dbReference type="ARBA" id="ARBA00022475"/>
    </source>
</evidence>
<evidence type="ECO:0000256" key="7">
    <source>
        <dbReference type="ARBA" id="ARBA00022490"/>
    </source>
</evidence>
<dbReference type="GO" id="GO:0015031">
    <property type="term" value="P:protein transport"/>
    <property type="evidence" value="ECO:0007669"/>
    <property type="project" value="UniProtKB-KW"/>
</dbReference>
<dbReference type="GO" id="GO:0036089">
    <property type="term" value="P:cleavage furrow formation"/>
    <property type="evidence" value="ECO:0007669"/>
    <property type="project" value="TreeGrafter"/>
</dbReference>
<dbReference type="GO" id="GO:0045010">
    <property type="term" value="P:actin nucleation"/>
    <property type="evidence" value="ECO:0007669"/>
    <property type="project" value="InterPro"/>
</dbReference>
<proteinExistence type="inferred from homology"/>
<evidence type="ECO:0000256" key="2">
    <source>
        <dbReference type="ARBA" id="ARBA00004245"/>
    </source>
</evidence>
<dbReference type="EMBL" id="JTDY01006371">
    <property type="protein sequence ID" value="KOB66062.1"/>
    <property type="molecule type" value="Genomic_DNA"/>
</dbReference>
<evidence type="ECO:0000256" key="3">
    <source>
        <dbReference type="ARBA" id="ARBA00004413"/>
    </source>
</evidence>
<keyword evidence="7" id="KW-0963">Cytoplasm</keyword>
<evidence type="ECO:0000256" key="11">
    <source>
        <dbReference type="ARBA" id="ARBA00023203"/>
    </source>
</evidence>
<comment type="similarity">
    <text evidence="4">Belongs to the spire family.</text>
</comment>
<dbReference type="Proteomes" id="UP000037510">
    <property type="component" value="Unassembled WGS sequence"/>
</dbReference>
<dbReference type="GO" id="GO:0005856">
    <property type="term" value="C:cytoskeleton"/>
    <property type="evidence" value="ECO:0007669"/>
    <property type="project" value="UniProtKB-SubCell"/>
</dbReference>
<keyword evidence="13" id="KW-0968">Cytoplasmic vesicle</keyword>
<dbReference type="GO" id="GO:0040038">
    <property type="term" value="P:polar body extrusion after meiotic divisions"/>
    <property type="evidence" value="ECO:0007669"/>
    <property type="project" value="TreeGrafter"/>
</dbReference>
<dbReference type="Gene3D" id="1.10.510.10">
    <property type="entry name" value="Transferase(Phosphotransferase) domain 1"/>
    <property type="match status" value="1"/>
</dbReference>
<dbReference type="PANTHER" id="PTHR21345:SF3">
    <property type="entry name" value="PROTEIN SPIRE"/>
    <property type="match status" value="1"/>
</dbReference>
<dbReference type="GO" id="GO:0051639">
    <property type="term" value="P:actin filament network formation"/>
    <property type="evidence" value="ECO:0007669"/>
    <property type="project" value="TreeGrafter"/>
</dbReference>
<gene>
    <name evidence="15" type="ORF">OBRU01_22288</name>
</gene>
<sequence>MMRKDAGTAGGTEFTLDGAECINLQQILQAFNSTISEEHAWALFYQAARCFQKCLAEGNTCFLISEPRHVLLHKDGSVHPRTLQHPGDT</sequence>
<evidence type="ECO:0000256" key="10">
    <source>
        <dbReference type="ARBA" id="ARBA00023136"/>
    </source>
</evidence>
<organism evidence="15 16">
    <name type="scientific">Operophtera brumata</name>
    <name type="common">Winter moth</name>
    <name type="synonym">Phalaena brumata</name>
    <dbReference type="NCBI Taxonomy" id="104452"/>
    <lineage>
        <taxon>Eukaryota</taxon>
        <taxon>Metazoa</taxon>
        <taxon>Ecdysozoa</taxon>
        <taxon>Arthropoda</taxon>
        <taxon>Hexapoda</taxon>
        <taxon>Insecta</taxon>
        <taxon>Pterygota</taxon>
        <taxon>Neoptera</taxon>
        <taxon>Endopterygota</taxon>
        <taxon>Lepidoptera</taxon>
        <taxon>Glossata</taxon>
        <taxon>Ditrysia</taxon>
        <taxon>Geometroidea</taxon>
        <taxon>Geometridae</taxon>
        <taxon>Larentiinae</taxon>
        <taxon>Operophtera</taxon>
    </lineage>
</organism>
<name>A0A0L7KRZ0_OPEBR</name>
<keyword evidence="10" id="KW-0472">Membrane</keyword>
<dbReference type="GO" id="GO:0008017">
    <property type="term" value="F:microtubule binding"/>
    <property type="evidence" value="ECO:0007669"/>
    <property type="project" value="TreeGrafter"/>
</dbReference>
<dbReference type="Pfam" id="PF16474">
    <property type="entry name" value="KIND"/>
    <property type="match status" value="1"/>
</dbReference>
<dbReference type="PANTHER" id="PTHR21345">
    <property type="entry name" value="SPIRE"/>
    <property type="match status" value="1"/>
</dbReference>
<dbReference type="GO" id="GO:0030659">
    <property type="term" value="C:cytoplasmic vesicle membrane"/>
    <property type="evidence" value="ECO:0007669"/>
    <property type="project" value="UniProtKB-SubCell"/>
</dbReference>
<comment type="subcellular location">
    <subcellularLocation>
        <location evidence="3">Cell membrane</location>
        <topology evidence="3">Peripheral membrane protein</topology>
        <orientation evidence="3">Cytoplasmic side</orientation>
    </subcellularLocation>
    <subcellularLocation>
        <location evidence="2">Cytoplasm</location>
        <location evidence="2">Cytoskeleton</location>
    </subcellularLocation>
    <subcellularLocation>
        <location evidence="1">Cytoplasmic vesicle membrane</location>
        <topology evidence="1">Peripheral membrane protein</topology>
        <orientation evidence="1">Cytoplasmic side</orientation>
    </subcellularLocation>
</comment>